<organism evidence="2 3">
    <name type="scientific">Paraphoma chrysanthemicola</name>
    <dbReference type="NCBI Taxonomy" id="798071"/>
    <lineage>
        <taxon>Eukaryota</taxon>
        <taxon>Fungi</taxon>
        <taxon>Dikarya</taxon>
        <taxon>Ascomycota</taxon>
        <taxon>Pezizomycotina</taxon>
        <taxon>Dothideomycetes</taxon>
        <taxon>Pleosporomycetidae</taxon>
        <taxon>Pleosporales</taxon>
        <taxon>Pleosporineae</taxon>
        <taxon>Phaeosphaeriaceae</taxon>
        <taxon>Paraphoma</taxon>
    </lineage>
</organism>
<evidence type="ECO:0000256" key="1">
    <source>
        <dbReference type="SAM" id="MobiDB-lite"/>
    </source>
</evidence>
<reference evidence="2" key="1">
    <citation type="journal article" date="2021" name="Nat. Commun.">
        <title>Genetic determinants of endophytism in the Arabidopsis root mycobiome.</title>
        <authorList>
            <person name="Mesny F."/>
            <person name="Miyauchi S."/>
            <person name="Thiergart T."/>
            <person name="Pickel B."/>
            <person name="Atanasova L."/>
            <person name="Karlsson M."/>
            <person name="Huettel B."/>
            <person name="Barry K.W."/>
            <person name="Haridas S."/>
            <person name="Chen C."/>
            <person name="Bauer D."/>
            <person name="Andreopoulos W."/>
            <person name="Pangilinan J."/>
            <person name="LaButti K."/>
            <person name="Riley R."/>
            <person name="Lipzen A."/>
            <person name="Clum A."/>
            <person name="Drula E."/>
            <person name="Henrissat B."/>
            <person name="Kohler A."/>
            <person name="Grigoriev I.V."/>
            <person name="Martin F.M."/>
            <person name="Hacquard S."/>
        </authorList>
    </citation>
    <scope>NUCLEOTIDE SEQUENCE</scope>
    <source>
        <strain evidence="2">MPI-SDFR-AT-0120</strain>
    </source>
</reference>
<protein>
    <submittedName>
        <fullName evidence="2">Uncharacterized protein</fullName>
    </submittedName>
</protein>
<dbReference type="EMBL" id="JAGMVJ010000033">
    <property type="protein sequence ID" value="KAH7067910.1"/>
    <property type="molecule type" value="Genomic_DNA"/>
</dbReference>
<accession>A0A8K0QTX8</accession>
<dbReference type="Proteomes" id="UP000813461">
    <property type="component" value="Unassembled WGS sequence"/>
</dbReference>
<gene>
    <name evidence="2" type="ORF">FB567DRAFT_555508</name>
</gene>
<dbReference type="OrthoDB" id="4348902at2759"/>
<comment type="caution">
    <text evidence="2">The sequence shown here is derived from an EMBL/GenBank/DDBJ whole genome shotgun (WGS) entry which is preliminary data.</text>
</comment>
<sequence length="508" mass="57298">MEISPSWNAQAEAGSEKPQGDVQLPHTLQTWCGMIMDGGAPGHRSYMDEVADTSIPRNSSGGSASLRGCGDCEKFAAEYIESSKSRIKNEACDPVLLQFAGNLAAITNNVTLGDLKRFTTSRTRLDLEQAAAVVISAFVTEGRLEAAKQLVPEVSQLLRSAYMWIDPYQRLPQNPPAFVSPVNLGKKIQASAASKDIKIPLATSYAELVPLLMRVRRCKPDDRCLKIPQWMFEEAGIAPPAHFRALFDNRDRTQYPVAPREQDAIVVSRKHFRCQQRHMYHYYQYWKPEVDLRKRIKKLEDDVIYGQSSLQSQILSVNDVGLLSHYFFALQRRLQCRAVGWLGRGFFAKGEGATYYQNNRSIKSTFEKRLLEIAESNEEGVIVAMGKDDTLARIDETCLLMKRYVDVYGGGVKDNLTFKKGVSGGSGRGPVDFYNLLCDVLMHLKDQARDEGIVDVPGHVQKFLAKDIMAWNNAWKDDAFACGRIPGWEEWLQKRAVEDFNEWDIVIR</sequence>
<name>A0A8K0QTX8_9PLEO</name>
<evidence type="ECO:0000313" key="2">
    <source>
        <dbReference type="EMBL" id="KAH7067910.1"/>
    </source>
</evidence>
<proteinExistence type="predicted"/>
<dbReference type="AlphaFoldDB" id="A0A8K0QTX8"/>
<feature type="region of interest" description="Disordered" evidence="1">
    <location>
        <begin position="1"/>
        <end position="23"/>
    </location>
</feature>
<keyword evidence="3" id="KW-1185">Reference proteome</keyword>
<evidence type="ECO:0000313" key="3">
    <source>
        <dbReference type="Proteomes" id="UP000813461"/>
    </source>
</evidence>